<evidence type="ECO:0000256" key="1">
    <source>
        <dbReference type="SAM" id="MobiDB-lite"/>
    </source>
</evidence>
<evidence type="ECO:0000313" key="2">
    <source>
        <dbReference type="EMBL" id="JAH72750.1"/>
    </source>
</evidence>
<protein>
    <submittedName>
        <fullName evidence="2">Uncharacterized protein</fullName>
    </submittedName>
</protein>
<dbReference type="EMBL" id="GBXM01035827">
    <property type="protein sequence ID" value="JAH72750.1"/>
    <property type="molecule type" value="Transcribed_RNA"/>
</dbReference>
<sequence>MKTPSGRQTVWGQNSSPRSCI</sequence>
<reference evidence="2" key="1">
    <citation type="submission" date="2014-11" db="EMBL/GenBank/DDBJ databases">
        <authorList>
            <person name="Amaro Gonzalez C."/>
        </authorList>
    </citation>
    <scope>NUCLEOTIDE SEQUENCE</scope>
</reference>
<organism evidence="2">
    <name type="scientific">Anguilla anguilla</name>
    <name type="common">European freshwater eel</name>
    <name type="synonym">Muraena anguilla</name>
    <dbReference type="NCBI Taxonomy" id="7936"/>
    <lineage>
        <taxon>Eukaryota</taxon>
        <taxon>Metazoa</taxon>
        <taxon>Chordata</taxon>
        <taxon>Craniata</taxon>
        <taxon>Vertebrata</taxon>
        <taxon>Euteleostomi</taxon>
        <taxon>Actinopterygii</taxon>
        <taxon>Neopterygii</taxon>
        <taxon>Teleostei</taxon>
        <taxon>Anguilliformes</taxon>
        <taxon>Anguillidae</taxon>
        <taxon>Anguilla</taxon>
    </lineage>
</organism>
<dbReference type="AlphaFoldDB" id="A0A0E9V5N6"/>
<name>A0A0E9V5N6_ANGAN</name>
<accession>A0A0E9V5N6</accession>
<reference evidence="2" key="2">
    <citation type="journal article" date="2015" name="Fish Shellfish Immunol.">
        <title>Early steps in the European eel (Anguilla anguilla)-Vibrio vulnificus interaction in the gills: Role of the RtxA13 toxin.</title>
        <authorList>
            <person name="Callol A."/>
            <person name="Pajuelo D."/>
            <person name="Ebbesson L."/>
            <person name="Teles M."/>
            <person name="MacKenzie S."/>
            <person name="Amaro C."/>
        </authorList>
    </citation>
    <scope>NUCLEOTIDE SEQUENCE</scope>
</reference>
<feature type="region of interest" description="Disordered" evidence="1">
    <location>
        <begin position="1"/>
        <end position="21"/>
    </location>
</feature>
<proteinExistence type="predicted"/>